<accession>F2ECW2</accession>
<dbReference type="InterPro" id="IPR012340">
    <property type="entry name" value="NA-bd_OB-fold"/>
</dbReference>
<dbReference type="FunFam" id="2.40.50.140:FF:000159">
    <property type="entry name" value="rRNA biogenesis protein rrp5"/>
    <property type="match status" value="1"/>
</dbReference>
<dbReference type="AlphaFoldDB" id="F2ECW2"/>
<sequence length="301" mass="33126">MAPHGDRKKRKAPDRPGKPDLRPNRKEFKTHCTEEVEKGGGIEQQEQRPAPHAAALDADDGDFPRGGHTLVSRDEREEPRTGAEAGLEKEERRGKKKTNTSVPVGTIVSGVVERVTPEAVVVSVNGFSKGSILNEHLADYHGQTVRLKNLLKPGHEFNQLLVLDAKGQNLILSAKHSLINTRNDIPSELSQIQAGVIVHGYICNIIDGGCFVRFLGHLTGFSPKDKAVDRPIEKLSDAFFVGQSVRSHVLNVNEESSRVKLSLQHSKCSSADCSFIQGYFLLDQKVIVEIIYLTPSKTDES</sequence>
<evidence type="ECO:0000259" key="2">
    <source>
        <dbReference type="PROSITE" id="PS50126"/>
    </source>
</evidence>
<evidence type="ECO:0000256" key="1">
    <source>
        <dbReference type="SAM" id="MobiDB-lite"/>
    </source>
</evidence>
<dbReference type="PANTHER" id="PTHR23270">
    <property type="entry name" value="PROGRAMMED CELL DEATH PROTEIN 11 PRE-RRNA PROCESSING PROTEIN RRP5"/>
    <property type="match status" value="1"/>
</dbReference>
<feature type="domain" description="S1 motif" evidence="2">
    <location>
        <begin position="105"/>
        <end position="175"/>
    </location>
</feature>
<proteinExistence type="evidence at transcript level"/>
<dbReference type="Pfam" id="PF00575">
    <property type="entry name" value="S1"/>
    <property type="match status" value="1"/>
</dbReference>
<reference evidence="3" key="1">
    <citation type="journal article" date="2011" name="Plant Physiol.">
        <title>Comprehensive sequence analysis of 24,783 barley full-length cDNAs derived from 12 clone libraries.</title>
        <authorList>
            <person name="Matsumoto T."/>
            <person name="Tanaka T."/>
            <person name="Sakai H."/>
            <person name="Amano N."/>
            <person name="Kanamori H."/>
            <person name="Kurita K."/>
            <person name="Kikuta A."/>
            <person name="Kamiya K."/>
            <person name="Yamamoto M."/>
            <person name="Ikawa H."/>
            <person name="Fujii N."/>
            <person name="Hori K."/>
            <person name="Itoh T."/>
            <person name="Sato K."/>
        </authorList>
    </citation>
    <scope>NUCLEOTIDE SEQUENCE</scope>
    <source>
        <tissue evidence="3">Flower</tissue>
    </source>
</reference>
<feature type="compositionally biased region" description="Basic and acidic residues" evidence="1">
    <location>
        <begin position="13"/>
        <end position="40"/>
    </location>
</feature>
<evidence type="ECO:0000313" key="3">
    <source>
        <dbReference type="EMBL" id="BAK05184.1"/>
    </source>
</evidence>
<dbReference type="Gene3D" id="2.40.50.140">
    <property type="entry name" value="Nucleic acid-binding proteins"/>
    <property type="match status" value="2"/>
</dbReference>
<dbReference type="InterPro" id="IPR045209">
    <property type="entry name" value="Rrp5"/>
</dbReference>
<feature type="compositionally biased region" description="Basic residues" evidence="1">
    <location>
        <begin position="1"/>
        <end position="12"/>
    </location>
</feature>
<feature type="domain" description="S1 motif" evidence="2">
    <location>
        <begin position="195"/>
        <end position="264"/>
    </location>
</feature>
<dbReference type="GO" id="GO:0006364">
    <property type="term" value="P:rRNA processing"/>
    <property type="evidence" value="ECO:0007669"/>
    <property type="project" value="InterPro"/>
</dbReference>
<dbReference type="EMBL" id="AK373987">
    <property type="protein sequence ID" value="BAK05184.1"/>
    <property type="molecule type" value="mRNA"/>
</dbReference>
<feature type="region of interest" description="Disordered" evidence="1">
    <location>
        <begin position="1"/>
        <end position="101"/>
    </location>
</feature>
<dbReference type="GO" id="GO:0003676">
    <property type="term" value="F:nucleic acid binding"/>
    <property type="evidence" value="ECO:0007669"/>
    <property type="project" value="InterPro"/>
</dbReference>
<feature type="compositionally biased region" description="Basic and acidic residues" evidence="1">
    <location>
        <begin position="71"/>
        <end position="93"/>
    </location>
</feature>
<name>F2ECW2_HORVV</name>
<dbReference type="SUPFAM" id="SSF50249">
    <property type="entry name" value="Nucleic acid-binding proteins"/>
    <property type="match status" value="2"/>
</dbReference>
<dbReference type="InterPro" id="IPR003029">
    <property type="entry name" value="S1_domain"/>
</dbReference>
<dbReference type="CDD" id="cd04461">
    <property type="entry name" value="S1_Rrp5_repeat_hs8_sc7"/>
    <property type="match status" value="1"/>
</dbReference>
<dbReference type="SMART" id="SM00316">
    <property type="entry name" value="S1"/>
    <property type="match status" value="2"/>
</dbReference>
<dbReference type="PANTHER" id="PTHR23270:SF10">
    <property type="entry name" value="PROTEIN RRP5 HOMOLOG"/>
    <property type="match status" value="1"/>
</dbReference>
<dbReference type="PROSITE" id="PS50126">
    <property type="entry name" value="S1"/>
    <property type="match status" value="2"/>
</dbReference>
<protein>
    <submittedName>
        <fullName evidence="3">Predicted protein</fullName>
    </submittedName>
</protein>
<organism evidence="3">
    <name type="scientific">Hordeum vulgare subsp. vulgare</name>
    <name type="common">Domesticated barley</name>
    <dbReference type="NCBI Taxonomy" id="112509"/>
    <lineage>
        <taxon>Eukaryota</taxon>
        <taxon>Viridiplantae</taxon>
        <taxon>Streptophyta</taxon>
        <taxon>Embryophyta</taxon>
        <taxon>Tracheophyta</taxon>
        <taxon>Spermatophyta</taxon>
        <taxon>Magnoliopsida</taxon>
        <taxon>Liliopsida</taxon>
        <taxon>Poales</taxon>
        <taxon>Poaceae</taxon>
        <taxon>BOP clade</taxon>
        <taxon>Pooideae</taxon>
        <taxon>Triticodae</taxon>
        <taxon>Triticeae</taxon>
        <taxon>Hordeinae</taxon>
        <taxon>Hordeum</taxon>
    </lineage>
</organism>